<evidence type="ECO:0000259" key="5">
    <source>
        <dbReference type="Pfam" id="PF03544"/>
    </source>
</evidence>
<evidence type="ECO:0000256" key="2">
    <source>
        <dbReference type="ARBA" id="ARBA00022692"/>
    </source>
</evidence>
<accession>A0A974P7I9</accession>
<proteinExistence type="predicted"/>
<evidence type="ECO:0000313" key="6">
    <source>
        <dbReference type="EMBL" id="QQZ51884.1"/>
    </source>
</evidence>
<dbReference type="SUPFAM" id="SSF74653">
    <property type="entry name" value="TolA/TonB C-terminal domain"/>
    <property type="match status" value="1"/>
</dbReference>
<sequence length="287" mass="30620">MDAHGAALGMGRGADEAADTGLDDHRRLFSWRRKIYGVRHPAPPPAARPWREPRFTLDLHRVGGLTMILGMLAAAAVAGAPTLITQPLWKTTPNLIDFIRAYPEKPRLARIGGRAVVQCGVKADGGLEACAVVSEEPIGLGFGEAALKLAGGMVLHPQTRAGVDVAGGVIQIPIRFAAPPAPPEGRPMDSANVILKKRPTGEDLARYYPTQAMQERVEGLAVAVCRITPQFTLTGCVVSKEEPYGYGFGMALQYLTDTYELSPTGKDGAPITPGDIMSVGVQFRMGR</sequence>
<dbReference type="InterPro" id="IPR006260">
    <property type="entry name" value="TonB/TolA_C"/>
</dbReference>
<keyword evidence="3" id="KW-1133">Transmembrane helix</keyword>
<dbReference type="EMBL" id="CP068570">
    <property type="protein sequence ID" value="QQZ51884.1"/>
    <property type="molecule type" value="Genomic_DNA"/>
</dbReference>
<dbReference type="InterPro" id="IPR037682">
    <property type="entry name" value="TonB_C"/>
</dbReference>
<dbReference type="Pfam" id="PF03544">
    <property type="entry name" value="TonB_C"/>
    <property type="match status" value="1"/>
</dbReference>
<evidence type="ECO:0000256" key="4">
    <source>
        <dbReference type="ARBA" id="ARBA00023136"/>
    </source>
</evidence>
<keyword evidence="4" id="KW-0472">Membrane</keyword>
<dbReference type="Gene3D" id="3.30.1150.10">
    <property type="match status" value="1"/>
</dbReference>
<keyword evidence="2" id="KW-0812">Transmembrane</keyword>
<dbReference type="GO" id="GO:0016020">
    <property type="term" value="C:membrane"/>
    <property type="evidence" value="ECO:0007669"/>
    <property type="project" value="UniProtKB-SubCell"/>
</dbReference>
<gene>
    <name evidence="6" type="ORF">JKL49_02580</name>
</gene>
<dbReference type="GO" id="GO:0055085">
    <property type="term" value="P:transmembrane transport"/>
    <property type="evidence" value="ECO:0007669"/>
    <property type="project" value="InterPro"/>
</dbReference>
<dbReference type="AlphaFoldDB" id="A0A974P7I9"/>
<feature type="domain" description="TonB C-terminal" evidence="5">
    <location>
        <begin position="101"/>
        <end position="176"/>
    </location>
</feature>
<name>A0A974P7I9_9CAUL</name>
<comment type="subcellular location">
    <subcellularLocation>
        <location evidence="1">Membrane</location>
        <topology evidence="1">Single-pass membrane protein</topology>
    </subcellularLocation>
</comment>
<dbReference type="NCBIfam" id="TIGR01352">
    <property type="entry name" value="tonB_Cterm"/>
    <property type="match status" value="1"/>
</dbReference>
<organism evidence="6">
    <name type="scientific">Phenylobacterium glaciei</name>
    <dbReference type="NCBI Taxonomy" id="2803784"/>
    <lineage>
        <taxon>Bacteria</taxon>
        <taxon>Pseudomonadati</taxon>
        <taxon>Pseudomonadota</taxon>
        <taxon>Alphaproteobacteria</taxon>
        <taxon>Caulobacterales</taxon>
        <taxon>Caulobacteraceae</taxon>
        <taxon>Phenylobacterium</taxon>
    </lineage>
</organism>
<protein>
    <submittedName>
        <fullName evidence="6">TonB family protein</fullName>
    </submittedName>
</protein>
<evidence type="ECO:0000256" key="1">
    <source>
        <dbReference type="ARBA" id="ARBA00004167"/>
    </source>
</evidence>
<evidence type="ECO:0000256" key="3">
    <source>
        <dbReference type="ARBA" id="ARBA00022989"/>
    </source>
</evidence>
<reference evidence="6" key="1">
    <citation type="submission" date="2021-01" db="EMBL/GenBank/DDBJ databases">
        <title>Genome sequence of Phenylobacterium sp. 20VBR1 isolated from a valley glaceir, Ny-Alesund, Svalbard.</title>
        <authorList>
            <person name="Thomas F.A."/>
            <person name="Krishnan K.P."/>
            <person name="Sinha R.K."/>
        </authorList>
    </citation>
    <scope>NUCLEOTIDE SEQUENCE</scope>
    <source>
        <strain evidence="6">20VBR1</strain>
    </source>
</reference>